<dbReference type="Proteomes" id="UP000010824">
    <property type="component" value="Chromosome"/>
</dbReference>
<dbReference type="EMBL" id="CP003167">
    <property type="protein sequence ID" value="AGB02868.1"/>
    <property type="molecule type" value="Genomic_DNA"/>
</dbReference>
<dbReference type="PROSITE" id="PS51257">
    <property type="entry name" value="PROKAR_LIPOPROTEIN"/>
    <property type="match status" value="1"/>
</dbReference>
<reference evidence="1 2" key="2">
    <citation type="journal article" date="2014" name="Genome Announc.">
        <title>Complete Genome Sequence of Methanoregula formicica SMSPT, a Mesophilic Hydrogenotrophic Methanogen Isolated from a Methanogenic Upflow Anaerobic Sludge Blanket Reactor.</title>
        <authorList>
            <person name="Yamamoto K."/>
            <person name="Tamaki H."/>
            <person name="Cadillo-Quiroz H."/>
            <person name="Imachi H."/>
            <person name="Kyrpides N."/>
            <person name="Woyke T."/>
            <person name="Goodwin L."/>
            <person name="Zinder S.H."/>
            <person name="Kamagata Y."/>
            <person name="Liu W.T."/>
        </authorList>
    </citation>
    <scope>NUCLEOTIDE SEQUENCE [LARGE SCALE GENOMIC DNA]</scope>
    <source>
        <strain evidence="2">DSM 22288 / NBRC 105244 / SMSP</strain>
    </source>
</reference>
<dbReference type="STRING" id="593750.Metfor_1845"/>
<dbReference type="OrthoDB" id="162223at2157"/>
<dbReference type="eggNOG" id="arCOG05283">
    <property type="taxonomic scope" value="Archaea"/>
</dbReference>
<protein>
    <submittedName>
        <fullName evidence="1">Uncharacterized protein</fullName>
    </submittedName>
</protein>
<evidence type="ECO:0000313" key="1">
    <source>
        <dbReference type="EMBL" id="AGB02868.1"/>
    </source>
</evidence>
<proteinExistence type="predicted"/>
<dbReference type="InParanoid" id="L0HHR7"/>
<organism evidence="1 2">
    <name type="scientific">Methanoregula formicica (strain DSM 22288 / NBRC 105244 / SMSP)</name>
    <dbReference type="NCBI Taxonomy" id="593750"/>
    <lineage>
        <taxon>Archaea</taxon>
        <taxon>Methanobacteriati</taxon>
        <taxon>Methanobacteriota</taxon>
        <taxon>Stenosarchaea group</taxon>
        <taxon>Methanomicrobia</taxon>
        <taxon>Methanomicrobiales</taxon>
        <taxon>Methanoregulaceae</taxon>
        <taxon>Methanoregula</taxon>
    </lineage>
</organism>
<dbReference type="HOGENOM" id="CLU_1006886_0_0_2"/>
<dbReference type="KEGG" id="mfo:Metfor_1845"/>
<accession>L0HHR7</accession>
<name>L0HHR7_METFS</name>
<dbReference type="RefSeq" id="WP_015285831.1">
    <property type="nucleotide sequence ID" value="NC_019943.1"/>
</dbReference>
<gene>
    <name evidence="1" type="ordered locus">Metfor_1845</name>
</gene>
<evidence type="ECO:0000313" key="2">
    <source>
        <dbReference type="Proteomes" id="UP000010824"/>
    </source>
</evidence>
<reference evidence="2" key="1">
    <citation type="submission" date="2011-12" db="EMBL/GenBank/DDBJ databases">
        <title>Complete sequence of Methanoregula formicicum SMSP.</title>
        <authorList>
            <person name="Lucas S."/>
            <person name="Han J."/>
            <person name="Lapidus A."/>
            <person name="Cheng J.-F."/>
            <person name="Goodwin L."/>
            <person name="Pitluck S."/>
            <person name="Peters L."/>
            <person name="Ovchinnikova G."/>
            <person name="Teshima H."/>
            <person name="Detter J.C."/>
            <person name="Han C."/>
            <person name="Tapia R."/>
            <person name="Land M."/>
            <person name="Hauser L."/>
            <person name="Kyrpides N."/>
            <person name="Ivanova N."/>
            <person name="Pagani I."/>
            <person name="Imachi H."/>
            <person name="Tamaki H."/>
            <person name="Sekiguchi Y."/>
            <person name="Kamagata Y."/>
            <person name="Cadillo-Quiroz H."/>
            <person name="Zinder S."/>
            <person name="Liu W.-T."/>
            <person name="Woyke T."/>
        </authorList>
    </citation>
    <scope>NUCLEOTIDE SEQUENCE [LARGE SCALE GENOMIC DNA]</scope>
    <source>
        <strain evidence="2">DSM 22288 / NBRC 105244 / SMSP</strain>
    </source>
</reference>
<sequence precursor="true">MGERFAQLIIQGVLIALLLLAAGCSSHSGPHTFSTHTSYILNIRTTDPLTNATFYLPLPVKNGTPRVGTVALTPGSFGQFGGSTDIVRLSTEEIGNVTPVTGNESSWYLRVHVDNLPASGTRKTQFLVEIDNFTFVKTPLLFIDTVSPVGNEAVFLPEPVVPASLPATTGVRDSQWKRSAGVVSVREIPFYADYSTVLSNQVEIYSLVLGSNAWREWDDSGGYNNYQDSYDWHHTGEAHGWQNATGEFICANGVYPNLSHPVWQAVISPTATQ</sequence>
<dbReference type="GeneID" id="14308234"/>
<dbReference type="AlphaFoldDB" id="L0HHR7"/>
<keyword evidence="2" id="KW-1185">Reference proteome</keyword>